<sequence>TTTERNRSDRISQGADQSGSSFGMFAGGADGNGRHHYQNPVASYPIPSFIARLLVSQPRPLLHSDLIFTSQCSKSKCPSYCRGTMGFALW</sequence>
<protein>
    <submittedName>
        <fullName evidence="2">Uncharacterized protein</fullName>
    </submittedName>
</protein>
<evidence type="ECO:0000313" key="3">
    <source>
        <dbReference type="Proteomes" id="UP000824469"/>
    </source>
</evidence>
<reference evidence="2 3" key="1">
    <citation type="journal article" date="2021" name="Nat. Plants">
        <title>The Taxus genome provides insights into paclitaxel biosynthesis.</title>
        <authorList>
            <person name="Xiong X."/>
            <person name="Gou J."/>
            <person name="Liao Q."/>
            <person name="Li Y."/>
            <person name="Zhou Q."/>
            <person name="Bi G."/>
            <person name="Li C."/>
            <person name="Du R."/>
            <person name="Wang X."/>
            <person name="Sun T."/>
            <person name="Guo L."/>
            <person name="Liang H."/>
            <person name="Lu P."/>
            <person name="Wu Y."/>
            <person name="Zhang Z."/>
            <person name="Ro D.K."/>
            <person name="Shang Y."/>
            <person name="Huang S."/>
            <person name="Yan J."/>
        </authorList>
    </citation>
    <scope>NUCLEOTIDE SEQUENCE [LARGE SCALE GENOMIC DNA]</scope>
    <source>
        <strain evidence="2">Ta-2019</strain>
    </source>
</reference>
<evidence type="ECO:0000313" key="2">
    <source>
        <dbReference type="EMBL" id="KAH9315870.1"/>
    </source>
</evidence>
<gene>
    <name evidence="2" type="ORF">KI387_024497</name>
</gene>
<feature type="compositionally biased region" description="Basic and acidic residues" evidence="1">
    <location>
        <begin position="1"/>
        <end position="10"/>
    </location>
</feature>
<organism evidence="2 3">
    <name type="scientific">Taxus chinensis</name>
    <name type="common">Chinese yew</name>
    <name type="synonym">Taxus wallichiana var. chinensis</name>
    <dbReference type="NCBI Taxonomy" id="29808"/>
    <lineage>
        <taxon>Eukaryota</taxon>
        <taxon>Viridiplantae</taxon>
        <taxon>Streptophyta</taxon>
        <taxon>Embryophyta</taxon>
        <taxon>Tracheophyta</taxon>
        <taxon>Spermatophyta</taxon>
        <taxon>Pinopsida</taxon>
        <taxon>Pinidae</taxon>
        <taxon>Conifers II</taxon>
        <taxon>Cupressales</taxon>
        <taxon>Taxaceae</taxon>
        <taxon>Taxus</taxon>
    </lineage>
</organism>
<proteinExistence type="predicted"/>
<dbReference type="AlphaFoldDB" id="A0AA38G5G6"/>
<feature type="non-terminal residue" evidence="2">
    <location>
        <position position="1"/>
    </location>
</feature>
<keyword evidence="3" id="KW-1185">Reference proteome</keyword>
<dbReference type="Proteomes" id="UP000824469">
    <property type="component" value="Unassembled WGS sequence"/>
</dbReference>
<name>A0AA38G5G6_TAXCH</name>
<feature type="region of interest" description="Disordered" evidence="1">
    <location>
        <begin position="1"/>
        <end position="37"/>
    </location>
</feature>
<feature type="non-terminal residue" evidence="2">
    <location>
        <position position="90"/>
    </location>
</feature>
<dbReference type="EMBL" id="JAHRHJ020000005">
    <property type="protein sequence ID" value="KAH9315870.1"/>
    <property type="molecule type" value="Genomic_DNA"/>
</dbReference>
<evidence type="ECO:0000256" key="1">
    <source>
        <dbReference type="SAM" id="MobiDB-lite"/>
    </source>
</evidence>
<comment type="caution">
    <text evidence="2">The sequence shown here is derived from an EMBL/GenBank/DDBJ whole genome shotgun (WGS) entry which is preliminary data.</text>
</comment>
<accession>A0AA38G5G6</accession>